<keyword evidence="10" id="KW-0812">Transmembrane</keyword>
<keyword evidence="10" id="KW-1133">Transmembrane helix</keyword>
<feature type="transmembrane region" description="Helical" evidence="10">
    <location>
        <begin position="103"/>
        <end position="121"/>
    </location>
</feature>
<evidence type="ECO:0000256" key="10">
    <source>
        <dbReference type="SAM" id="Phobius"/>
    </source>
</evidence>
<dbReference type="InterPro" id="IPR036890">
    <property type="entry name" value="HATPase_C_sf"/>
</dbReference>
<evidence type="ECO:0000313" key="13">
    <source>
        <dbReference type="Proteomes" id="UP001499987"/>
    </source>
</evidence>
<feature type="transmembrane region" description="Helical" evidence="10">
    <location>
        <begin position="128"/>
        <end position="146"/>
    </location>
</feature>
<protein>
    <recommendedName>
        <fullName evidence="2">histidine kinase</fullName>
        <ecNumber evidence="2">2.7.13.3</ecNumber>
    </recommendedName>
</protein>
<dbReference type="Gene3D" id="1.20.5.1930">
    <property type="match status" value="1"/>
</dbReference>
<gene>
    <name evidence="12" type="ORF">GCM10009663_49990</name>
</gene>
<dbReference type="RefSeq" id="WP_344625915.1">
    <property type="nucleotide sequence ID" value="NZ_BAAALD010000054.1"/>
</dbReference>
<reference evidence="12 13" key="1">
    <citation type="journal article" date="2019" name="Int. J. Syst. Evol. Microbiol.">
        <title>The Global Catalogue of Microorganisms (GCM) 10K type strain sequencing project: providing services to taxonomists for standard genome sequencing and annotation.</title>
        <authorList>
            <consortium name="The Broad Institute Genomics Platform"/>
            <consortium name="The Broad Institute Genome Sequencing Center for Infectious Disease"/>
            <person name="Wu L."/>
            <person name="Ma J."/>
        </authorList>
    </citation>
    <scope>NUCLEOTIDE SEQUENCE [LARGE SCALE GENOMIC DNA]</scope>
    <source>
        <strain evidence="12 13">JCM 13002</strain>
    </source>
</reference>
<dbReference type="InterPro" id="IPR011712">
    <property type="entry name" value="Sig_transdc_His_kin_sub3_dim/P"/>
</dbReference>
<dbReference type="Proteomes" id="UP001499987">
    <property type="component" value="Unassembled WGS sequence"/>
</dbReference>
<keyword evidence="10" id="KW-0472">Membrane</keyword>
<feature type="transmembrane region" description="Helical" evidence="10">
    <location>
        <begin position="12"/>
        <end position="29"/>
    </location>
</feature>
<evidence type="ECO:0000256" key="1">
    <source>
        <dbReference type="ARBA" id="ARBA00000085"/>
    </source>
</evidence>
<keyword evidence="7" id="KW-0067">ATP-binding</keyword>
<evidence type="ECO:0000256" key="7">
    <source>
        <dbReference type="ARBA" id="ARBA00022840"/>
    </source>
</evidence>
<dbReference type="InterPro" id="IPR050482">
    <property type="entry name" value="Sensor_HK_TwoCompSys"/>
</dbReference>
<evidence type="ECO:0000256" key="4">
    <source>
        <dbReference type="ARBA" id="ARBA00022679"/>
    </source>
</evidence>
<evidence type="ECO:0000256" key="6">
    <source>
        <dbReference type="ARBA" id="ARBA00022777"/>
    </source>
</evidence>
<keyword evidence="5" id="KW-0547">Nucleotide-binding</keyword>
<dbReference type="SUPFAM" id="SSF55874">
    <property type="entry name" value="ATPase domain of HSP90 chaperone/DNA topoisomerase II/histidine kinase"/>
    <property type="match status" value="1"/>
</dbReference>
<comment type="catalytic activity">
    <reaction evidence="1">
        <text>ATP + protein L-histidine = ADP + protein N-phospho-L-histidine.</text>
        <dbReference type="EC" id="2.7.13.3"/>
    </reaction>
</comment>
<name>A0ABN1TTM9_9ACTN</name>
<dbReference type="Pfam" id="PF07730">
    <property type="entry name" value="HisKA_3"/>
    <property type="match status" value="1"/>
</dbReference>
<feature type="transmembrane region" description="Helical" evidence="10">
    <location>
        <begin position="60"/>
        <end position="83"/>
    </location>
</feature>
<proteinExistence type="predicted"/>
<dbReference type="GO" id="GO:0016301">
    <property type="term" value="F:kinase activity"/>
    <property type="evidence" value="ECO:0007669"/>
    <property type="project" value="UniProtKB-KW"/>
</dbReference>
<dbReference type="Gene3D" id="3.30.565.10">
    <property type="entry name" value="Histidine kinase-like ATPase, C-terminal domain"/>
    <property type="match status" value="1"/>
</dbReference>
<keyword evidence="6 12" id="KW-0418">Kinase</keyword>
<keyword evidence="13" id="KW-1185">Reference proteome</keyword>
<sequence>MTLTPRRHDALIALAGLLGGLVLIAFGAYDRTDSVPRWAAALPLFAMAGLELFRRTRPVWTATLGGLVLAAGLVAGSVLATLVMYTDLLYAAVLYGPPRMAKVLHLTGGATTLVLSGLTALYAEVPNALLVAGFCGLIFLAPVWTADLLRRHQDRAEAERLRAEQTALLAEMDRRAAVSAERARMARELHDVIANHLSAIAIHATGAQSVARRQDRPADDPVVAALAVVRENSVQGLAEMRRMIGLLRRGAPAGPLAVGESGEESYAAPRLAALDALLDRARAAGQEAGLAFEAASSGEPGELPAPLELAAYRIVQESLTNAVKHAAPGTVRLRVEYRPADVVVAVDSPYREDAGPGRALHGAGAGLVGMGERAELLGGDFEAGPQDGRWRVRAVLPRETKGADG</sequence>
<comment type="caution">
    <text evidence="12">The sequence shown here is derived from an EMBL/GenBank/DDBJ whole genome shotgun (WGS) entry which is preliminary data.</text>
</comment>
<evidence type="ECO:0000259" key="11">
    <source>
        <dbReference type="Pfam" id="PF07730"/>
    </source>
</evidence>
<evidence type="ECO:0000256" key="2">
    <source>
        <dbReference type="ARBA" id="ARBA00012438"/>
    </source>
</evidence>
<keyword evidence="4" id="KW-0808">Transferase</keyword>
<accession>A0ABN1TTM9</accession>
<keyword evidence="9" id="KW-0175">Coiled coil</keyword>
<feature type="domain" description="Signal transduction histidine kinase subgroup 3 dimerisation and phosphoacceptor" evidence="11">
    <location>
        <begin position="181"/>
        <end position="249"/>
    </location>
</feature>
<evidence type="ECO:0000313" key="12">
    <source>
        <dbReference type="EMBL" id="GAA1101309.1"/>
    </source>
</evidence>
<dbReference type="EC" id="2.7.13.3" evidence="2"/>
<evidence type="ECO:0000256" key="9">
    <source>
        <dbReference type="SAM" id="Coils"/>
    </source>
</evidence>
<evidence type="ECO:0000256" key="3">
    <source>
        <dbReference type="ARBA" id="ARBA00022553"/>
    </source>
</evidence>
<feature type="coiled-coil region" evidence="9">
    <location>
        <begin position="146"/>
        <end position="175"/>
    </location>
</feature>
<evidence type="ECO:0000256" key="5">
    <source>
        <dbReference type="ARBA" id="ARBA00022741"/>
    </source>
</evidence>
<dbReference type="CDD" id="cd16917">
    <property type="entry name" value="HATPase_UhpB-NarQ-NarX-like"/>
    <property type="match status" value="1"/>
</dbReference>
<keyword evidence="3" id="KW-0597">Phosphoprotein</keyword>
<dbReference type="PANTHER" id="PTHR24421">
    <property type="entry name" value="NITRATE/NITRITE SENSOR PROTEIN NARX-RELATED"/>
    <property type="match status" value="1"/>
</dbReference>
<keyword evidence="8" id="KW-0902">Two-component regulatory system</keyword>
<dbReference type="EMBL" id="BAAALD010000054">
    <property type="protein sequence ID" value="GAA1101309.1"/>
    <property type="molecule type" value="Genomic_DNA"/>
</dbReference>
<evidence type="ECO:0000256" key="8">
    <source>
        <dbReference type="ARBA" id="ARBA00023012"/>
    </source>
</evidence>
<dbReference type="PANTHER" id="PTHR24421:SF10">
    <property type="entry name" value="NITRATE_NITRITE SENSOR PROTEIN NARQ"/>
    <property type="match status" value="1"/>
</dbReference>
<organism evidence="12 13">
    <name type="scientific">Kitasatospora arboriphila</name>
    <dbReference type="NCBI Taxonomy" id="258052"/>
    <lineage>
        <taxon>Bacteria</taxon>
        <taxon>Bacillati</taxon>
        <taxon>Actinomycetota</taxon>
        <taxon>Actinomycetes</taxon>
        <taxon>Kitasatosporales</taxon>
        <taxon>Streptomycetaceae</taxon>
        <taxon>Kitasatospora</taxon>
    </lineage>
</organism>